<comment type="caution">
    <text evidence="9">The sequence shown here is derived from an EMBL/GenBank/DDBJ whole genome shotgun (WGS) entry which is preliminary data.</text>
</comment>
<reference evidence="9" key="1">
    <citation type="submission" date="2010-05" db="EMBL/GenBank/DDBJ databases">
        <authorList>
            <person name="Muzny D."/>
            <person name="Qin X."/>
            <person name="Buhay C."/>
            <person name="Dugan-Rocha S."/>
            <person name="Ding Y."/>
            <person name="Chen G."/>
            <person name="Hawes A."/>
            <person name="Holder M."/>
            <person name="Jhangiani S."/>
            <person name="Johnson A."/>
            <person name="Khan Z."/>
            <person name="Li Z."/>
            <person name="Liu W."/>
            <person name="Liu X."/>
            <person name="Perez L."/>
            <person name="Shen H."/>
            <person name="Wang Q."/>
            <person name="Watt J."/>
            <person name="Xi L."/>
            <person name="Xin Y."/>
            <person name="Zhou J."/>
            <person name="Deng J."/>
            <person name="Jiang H."/>
            <person name="Liu Y."/>
            <person name="Qu J."/>
            <person name="Song X.-Z."/>
            <person name="Zhang L."/>
            <person name="Villasana D."/>
            <person name="Johnson A."/>
            <person name="Liu J."/>
            <person name="Liyanage D."/>
            <person name="Lorensuhewa L."/>
            <person name="Robinson T."/>
            <person name="Song A."/>
            <person name="Song B.-B."/>
            <person name="Dinh H."/>
            <person name="Thornton R."/>
            <person name="Coyle M."/>
            <person name="Francisco L."/>
            <person name="Jackson L."/>
            <person name="Javaid M."/>
            <person name="Korchina V."/>
            <person name="Kovar C."/>
            <person name="Mata R."/>
            <person name="Mathew T."/>
            <person name="Ngo R."/>
            <person name="Nguyen L."/>
            <person name="Nguyen N."/>
            <person name="Okwuonu G."/>
            <person name="Ongeri F."/>
            <person name="Pham C."/>
            <person name="Simmons D."/>
            <person name="Wilczek-Boney K."/>
            <person name="Hale W."/>
            <person name="Jakkamsetti A."/>
            <person name="Pham P."/>
            <person name="Ruth R."/>
            <person name="San Lucas F."/>
            <person name="Warren J."/>
            <person name="Zhang J."/>
            <person name="Zhao Z."/>
            <person name="Zhou C."/>
            <person name="Zhu D."/>
            <person name="Lee S."/>
            <person name="Bess C."/>
            <person name="Blankenburg K."/>
            <person name="Forbes L."/>
            <person name="Fu Q."/>
            <person name="Gubbala S."/>
            <person name="Hirani K."/>
            <person name="Jayaseelan J.C."/>
            <person name="Lara F."/>
            <person name="Munidasa M."/>
            <person name="Palculict T."/>
            <person name="Patil S."/>
            <person name="Pu L.-L."/>
            <person name="Saada N."/>
            <person name="Tang L."/>
            <person name="Weissenberger G."/>
            <person name="Zhu Y."/>
            <person name="Hemphill L."/>
            <person name="Shang Y."/>
            <person name="Youmans B."/>
            <person name="Ayvaz T."/>
            <person name="Ross M."/>
            <person name="Santibanez J."/>
            <person name="Aqrawi P."/>
            <person name="Gross S."/>
            <person name="Joshi V."/>
            <person name="Fowler G."/>
            <person name="Nazareth L."/>
            <person name="Reid J."/>
            <person name="Worley K."/>
            <person name="Petrosino J."/>
            <person name="Highlander S."/>
            <person name="Gibbs R."/>
        </authorList>
    </citation>
    <scope>NUCLEOTIDE SEQUENCE [LARGE SCALE GENOMIC DNA]</scope>
    <source>
        <strain evidence="9">MN8</strain>
    </source>
</reference>
<evidence type="ECO:0000256" key="7">
    <source>
        <dbReference type="ARBA" id="ARBA00023136"/>
    </source>
</evidence>
<evidence type="ECO:0000313" key="9">
    <source>
        <dbReference type="EMBL" id="EFH95485.1"/>
    </source>
</evidence>
<dbReference type="Pfam" id="PF00005">
    <property type="entry name" value="ABC_tran"/>
    <property type="match status" value="1"/>
</dbReference>
<dbReference type="SUPFAM" id="SSF52540">
    <property type="entry name" value="P-loop containing nucleoside triphosphate hydrolases"/>
    <property type="match status" value="1"/>
</dbReference>
<keyword evidence="6" id="KW-1278">Translocase</keyword>
<sequence length="271" mass="30549">MNKEGLQMNVSVNIKNVTKEYRIYRTNKERMKDALIPKHKNKTFFALDDISLKAYEGDVIGLVGINGSGKSTLSNIIGGSLSPTVGKVDRNGEVSVIAISAGLSGQLTGIENIEFKMLCMGFKRKEIKAMTPKIIEFSELGEFIYQPVKKYSSGMRAKLGFSINITVNPDILVIDEALSVGDQTFAQKCLDNIYEFKEQNKTIFFVSHNLGQVRQFCTKIAWIEGGKLKDYGELDDVLPKYEAFLNDFKKKSKAEQKEFRNKLDESRFVIK</sequence>
<evidence type="ECO:0000256" key="5">
    <source>
        <dbReference type="ARBA" id="ARBA00022840"/>
    </source>
</evidence>
<dbReference type="InterPro" id="IPR027417">
    <property type="entry name" value="P-loop_NTPase"/>
</dbReference>
<dbReference type="PANTHER" id="PTHR46743">
    <property type="entry name" value="TEICHOIC ACIDS EXPORT ATP-BINDING PROTEIN TAGH"/>
    <property type="match status" value="1"/>
</dbReference>
<dbReference type="NCBIfam" id="NF010066">
    <property type="entry name" value="PRK13546.1"/>
    <property type="match status" value="1"/>
</dbReference>
<evidence type="ECO:0000256" key="3">
    <source>
        <dbReference type="ARBA" id="ARBA00022475"/>
    </source>
</evidence>
<dbReference type="GO" id="GO:0140359">
    <property type="term" value="F:ABC-type transporter activity"/>
    <property type="evidence" value="ECO:0007669"/>
    <property type="project" value="InterPro"/>
</dbReference>
<dbReference type="PROSITE" id="PS50893">
    <property type="entry name" value="ABC_TRANSPORTER_2"/>
    <property type="match status" value="1"/>
</dbReference>
<dbReference type="Proteomes" id="UP000003455">
    <property type="component" value="Chromosome"/>
</dbReference>
<keyword evidence="5 9" id="KW-0067">ATP-binding</keyword>
<gene>
    <name evidence="9" type="ORF">HMPREF0769_11695</name>
</gene>
<keyword evidence="2" id="KW-0813">Transport</keyword>
<evidence type="ECO:0000256" key="1">
    <source>
        <dbReference type="ARBA" id="ARBA00005417"/>
    </source>
</evidence>
<protein>
    <submittedName>
        <fullName evidence="9">ABC transporter, ATP-binding protein</fullName>
    </submittedName>
</protein>
<dbReference type="SMART" id="SM00382">
    <property type="entry name" value="AAA"/>
    <property type="match status" value="1"/>
</dbReference>
<dbReference type="GO" id="GO:0016020">
    <property type="term" value="C:membrane"/>
    <property type="evidence" value="ECO:0007669"/>
    <property type="project" value="InterPro"/>
</dbReference>
<dbReference type="Gene3D" id="3.40.50.300">
    <property type="entry name" value="P-loop containing nucleotide triphosphate hydrolases"/>
    <property type="match status" value="1"/>
</dbReference>
<evidence type="ECO:0000256" key="6">
    <source>
        <dbReference type="ARBA" id="ARBA00022967"/>
    </source>
</evidence>
<keyword evidence="3" id="KW-1003">Cell membrane</keyword>
<dbReference type="PROSITE" id="PS00211">
    <property type="entry name" value="ABC_TRANSPORTER_1"/>
    <property type="match status" value="1"/>
</dbReference>
<dbReference type="EMBL" id="ACJA02000003">
    <property type="protein sequence ID" value="EFH95485.1"/>
    <property type="molecule type" value="Genomic_DNA"/>
</dbReference>
<dbReference type="InterPro" id="IPR003593">
    <property type="entry name" value="AAA+_ATPase"/>
</dbReference>
<evidence type="ECO:0000256" key="4">
    <source>
        <dbReference type="ARBA" id="ARBA00022741"/>
    </source>
</evidence>
<organism evidence="9">
    <name type="scientific">Staphylococcus aureus subsp. aureus MN8</name>
    <dbReference type="NCBI Taxonomy" id="548470"/>
    <lineage>
        <taxon>Bacteria</taxon>
        <taxon>Bacillati</taxon>
        <taxon>Bacillota</taxon>
        <taxon>Bacilli</taxon>
        <taxon>Bacillales</taxon>
        <taxon>Staphylococcaceae</taxon>
        <taxon>Staphylococcus</taxon>
    </lineage>
</organism>
<dbReference type="AlphaFoldDB" id="A0A0E1XA77"/>
<feature type="domain" description="ABC transporter" evidence="8">
    <location>
        <begin position="12"/>
        <end position="250"/>
    </location>
</feature>
<dbReference type="GO" id="GO:0005524">
    <property type="term" value="F:ATP binding"/>
    <property type="evidence" value="ECO:0007669"/>
    <property type="project" value="UniProtKB-KW"/>
</dbReference>
<dbReference type="CDD" id="cd03220">
    <property type="entry name" value="ABC_KpsT_Wzt"/>
    <property type="match status" value="1"/>
</dbReference>
<comment type="similarity">
    <text evidence="1">Belongs to the ABC transporter superfamily.</text>
</comment>
<evidence type="ECO:0000256" key="2">
    <source>
        <dbReference type="ARBA" id="ARBA00022448"/>
    </source>
</evidence>
<name>A0A0E1XA77_STAAU</name>
<dbReference type="InterPro" id="IPR017871">
    <property type="entry name" value="ABC_transporter-like_CS"/>
</dbReference>
<dbReference type="GO" id="GO:0016887">
    <property type="term" value="F:ATP hydrolysis activity"/>
    <property type="evidence" value="ECO:0007669"/>
    <property type="project" value="InterPro"/>
</dbReference>
<accession>A0A0E1XA77</accession>
<dbReference type="FunFam" id="3.40.50.300:FF:003010">
    <property type="entry name" value="Teichoic acids export ATP-binding protein TagH"/>
    <property type="match status" value="1"/>
</dbReference>
<evidence type="ECO:0000259" key="8">
    <source>
        <dbReference type="PROSITE" id="PS50893"/>
    </source>
</evidence>
<keyword evidence="4" id="KW-0547">Nucleotide-binding</keyword>
<dbReference type="HOGENOM" id="CLU_000604_1_2_9"/>
<proteinExistence type="inferred from homology"/>
<dbReference type="InterPro" id="IPR050683">
    <property type="entry name" value="Bact_Polysacc_Export_ATP-bd"/>
</dbReference>
<dbReference type="InterPro" id="IPR003439">
    <property type="entry name" value="ABC_transporter-like_ATP-bd"/>
</dbReference>
<dbReference type="InterPro" id="IPR015860">
    <property type="entry name" value="ABC_transpr_TagH-like"/>
</dbReference>
<dbReference type="PANTHER" id="PTHR46743:SF2">
    <property type="entry name" value="TEICHOIC ACIDS EXPORT ATP-BINDING PROTEIN TAGH"/>
    <property type="match status" value="1"/>
</dbReference>
<keyword evidence="7" id="KW-0472">Membrane</keyword>